<proteinExistence type="inferred from homology"/>
<accession>A0A7M7R9X7</accession>
<evidence type="ECO:0000256" key="2">
    <source>
        <dbReference type="ARBA" id="ARBA00022664"/>
    </source>
</evidence>
<evidence type="ECO:0000256" key="6">
    <source>
        <dbReference type="ARBA" id="ARBA00079696"/>
    </source>
</evidence>
<dbReference type="AlphaFoldDB" id="A0A7M7R9X7"/>
<dbReference type="SUPFAM" id="SSF55120">
    <property type="entry name" value="Pseudouridine synthase"/>
    <property type="match status" value="1"/>
</dbReference>
<dbReference type="Pfam" id="PF01142">
    <property type="entry name" value="TruD"/>
    <property type="match status" value="1"/>
</dbReference>
<dbReference type="KEGG" id="spu:575694"/>
<dbReference type="InterPro" id="IPR056963">
    <property type="entry name" value="PUS7L_N"/>
</dbReference>
<dbReference type="GeneID" id="575694"/>
<dbReference type="PANTHER" id="PTHR13326:SF21">
    <property type="entry name" value="PSEUDOURIDYLATE SYNTHASE PUS7L"/>
    <property type="match status" value="1"/>
</dbReference>
<dbReference type="GO" id="GO:0006397">
    <property type="term" value="P:mRNA processing"/>
    <property type="evidence" value="ECO:0007669"/>
    <property type="project" value="UniProtKB-KW"/>
</dbReference>
<evidence type="ECO:0000256" key="5">
    <source>
        <dbReference type="ARBA" id="ARBA00067866"/>
    </source>
</evidence>
<evidence type="ECO:0000259" key="8">
    <source>
        <dbReference type="PROSITE" id="PS50984"/>
    </source>
</evidence>
<dbReference type="GO" id="GO:0001522">
    <property type="term" value="P:pseudouridine synthesis"/>
    <property type="evidence" value="ECO:0000318"/>
    <property type="project" value="GO_Central"/>
</dbReference>
<reference evidence="9" key="2">
    <citation type="submission" date="2021-01" db="UniProtKB">
        <authorList>
            <consortium name="EnsemblMetazoa"/>
        </authorList>
    </citation>
    <scope>IDENTIFICATION</scope>
</reference>
<evidence type="ECO:0000256" key="1">
    <source>
        <dbReference type="ARBA" id="ARBA00007953"/>
    </source>
</evidence>
<feature type="region of interest" description="Disordered" evidence="7">
    <location>
        <begin position="690"/>
        <end position="723"/>
    </location>
</feature>
<feature type="region of interest" description="Disordered" evidence="7">
    <location>
        <begin position="57"/>
        <end position="85"/>
    </location>
</feature>
<dbReference type="FunFam" id="3.30.2350.20:FF:000005">
    <property type="entry name" value="pseudouridylate synthase 7 homolog-like protein"/>
    <property type="match status" value="1"/>
</dbReference>
<reference evidence="10" key="1">
    <citation type="submission" date="2015-02" db="EMBL/GenBank/DDBJ databases">
        <title>Genome sequencing for Strongylocentrotus purpuratus.</title>
        <authorList>
            <person name="Murali S."/>
            <person name="Liu Y."/>
            <person name="Vee V."/>
            <person name="English A."/>
            <person name="Wang M."/>
            <person name="Skinner E."/>
            <person name="Han Y."/>
            <person name="Muzny D.M."/>
            <person name="Worley K.C."/>
            <person name="Gibbs R.A."/>
        </authorList>
    </citation>
    <scope>NUCLEOTIDE SEQUENCE</scope>
</reference>
<protein>
    <recommendedName>
        <fullName evidence="5">Pseudouridylate synthase PUS7L</fullName>
    </recommendedName>
    <alternativeName>
        <fullName evidence="6">Pseudouridylate synthase 7 homolog-like protein</fullName>
    </alternativeName>
</protein>
<dbReference type="CDD" id="cd02576">
    <property type="entry name" value="PseudoU_synth_ScPUS7"/>
    <property type="match status" value="1"/>
</dbReference>
<organism evidence="9 10">
    <name type="scientific">Strongylocentrotus purpuratus</name>
    <name type="common">Purple sea urchin</name>
    <dbReference type="NCBI Taxonomy" id="7668"/>
    <lineage>
        <taxon>Eukaryota</taxon>
        <taxon>Metazoa</taxon>
        <taxon>Echinodermata</taxon>
        <taxon>Eleutherozoa</taxon>
        <taxon>Echinozoa</taxon>
        <taxon>Echinoidea</taxon>
        <taxon>Euechinoidea</taxon>
        <taxon>Echinacea</taxon>
        <taxon>Camarodonta</taxon>
        <taxon>Echinidea</taxon>
        <taxon>Strongylocentrotidae</taxon>
        <taxon>Strongylocentrotus</taxon>
    </lineage>
</organism>
<evidence type="ECO:0000256" key="7">
    <source>
        <dbReference type="SAM" id="MobiDB-lite"/>
    </source>
</evidence>
<evidence type="ECO:0000256" key="3">
    <source>
        <dbReference type="ARBA" id="ARBA00023235"/>
    </source>
</evidence>
<dbReference type="RefSeq" id="XP_781173.3">
    <property type="nucleotide sequence ID" value="XM_776080.5"/>
</dbReference>
<dbReference type="PANTHER" id="PTHR13326">
    <property type="entry name" value="TRNA PSEUDOURIDINE SYNTHASE D"/>
    <property type="match status" value="1"/>
</dbReference>
<dbReference type="GO" id="GO:0003723">
    <property type="term" value="F:RNA binding"/>
    <property type="evidence" value="ECO:0007669"/>
    <property type="project" value="InterPro"/>
</dbReference>
<dbReference type="InterPro" id="IPR020103">
    <property type="entry name" value="PsdUridine_synth_cat_dom_sf"/>
</dbReference>
<feature type="compositionally biased region" description="Polar residues" evidence="7">
    <location>
        <begin position="60"/>
        <end position="72"/>
    </location>
</feature>
<feature type="domain" description="TRUD" evidence="8">
    <location>
        <begin position="447"/>
        <end position="676"/>
    </location>
</feature>
<name>A0A7M7R9X7_STRPU</name>
<dbReference type="Pfam" id="PF23943">
    <property type="entry name" value="PUS7L_N"/>
    <property type="match status" value="1"/>
</dbReference>
<comment type="function">
    <text evidence="4">Pseudouridine synthase that catalyzes pseudouridylation of mRNAs.</text>
</comment>
<dbReference type="InParanoid" id="A0A7M7R9X7"/>
<dbReference type="PROSITE" id="PS50984">
    <property type="entry name" value="TRUD"/>
    <property type="match status" value="1"/>
</dbReference>
<sequence>MFGIECYVSQHEGFKGNVKTSPKDFQVTEISPDGRLASLIDIKIDLSSKLGIKFRDGSEHSNTSAIDSTPTPLHSKAASDTSKSTSVIDSHIQSELSSIQVNKVKVSQEGFIPEDSRKCLENVLDKDIFIELEKFATIELKSLGRSNPESCTETNTASSTILETHQAHLNLGLISSKESRTIIHKCVRHLYPHLRTKVHKVPDQGGLEIHISREPGIAEFQDLQIPLSKVLEFIKFVELRDREQTFCFEGLESKDQRTKLHRLVAKHYGSFLETKTFGDGASTREHQKIVVRFRQIKDHKKRKGGDSHSARDSVLTGFTLQKTNTETLSAIQQLARLMGVQISDFTYAGIKDKKAVTTQEMAVKGITITRLQDVSKELPGWLKVGSIHSRNKSMVTGELWGNHFDITLQNVEMKNGSNEVRAGTVEDKGRELQNCIEQCIRCVEDRGFINYYGEQRFGASSVDPSKALTTISPADVGCAMLQGKYKEAIDLILSPDDGPCADPSNATNVAKHCFQQTGSPREALKQMPAMKTRECLLLKGLNRHGTDDDGCIKALMNIPHNMRQMYVHAFCSLVWNQMASWRMGRYGYQVVEGDLVSIEDLGTKVHAVTEDDITQGKYSLTEVMLPLPGNNIQYPSHTAGAEYQRRLDEAGLGECNFRIPALKLNVPGGYRKVIAQPRNLEWGWGVSRDKHVDNEDDREDYTRDTKDAPLPSNHAASPFGNTSDALSSSSIVTVGCPNLMEASGRHMELSCNESDSNPAVCYPKKTNEISAGRPLGSPACVSECHMVSNSADIKDDFTASIYDNTLSTDTTKAIGGPNSADSPTLYHNDISQSLCHSRDKSSYTNTQCDVSQSSSLSCQRKTLNLSFDLPASCYATVFLRELKKS</sequence>
<evidence type="ECO:0000313" key="9">
    <source>
        <dbReference type="EnsemblMetazoa" id="XP_781173"/>
    </source>
</evidence>
<keyword evidence="2" id="KW-0507">mRNA processing</keyword>
<dbReference type="InterPro" id="IPR042214">
    <property type="entry name" value="TruD_catalytic"/>
</dbReference>
<evidence type="ECO:0000256" key="4">
    <source>
        <dbReference type="ARBA" id="ARBA00057241"/>
    </source>
</evidence>
<dbReference type="PIRSF" id="PIRSF037016">
    <property type="entry name" value="Pseudouridin_synth_euk_prd"/>
    <property type="match status" value="1"/>
</dbReference>
<dbReference type="GO" id="GO:0009982">
    <property type="term" value="F:pseudouridine synthase activity"/>
    <property type="evidence" value="ECO:0000318"/>
    <property type="project" value="GO_Central"/>
</dbReference>
<dbReference type="Proteomes" id="UP000007110">
    <property type="component" value="Unassembled WGS sequence"/>
</dbReference>
<dbReference type="InterPro" id="IPR011760">
    <property type="entry name" value="PsdUridine_synth_TruD_insert"/>
</dbReference>
<dbReference type="InterPro" id="IPR001656">
    <property type="entry name" value="PsdUridine_synth_TruD"/>
</dbReference>
<dbReference type="Pfam" id="PF25094">
    <property type="entry name" value="R3H_PUS7L"/>
    <property type="match status" value="1"/>
</dbReference>
<feature type="compositionally biased region" description="Low complexity" evidence="7">
    <location>
        <begin position="75"/>
        <end position="85"/>
    </location>
</feature>
<dbReference type="EnsemblMetazoa" id="XM_776080">
    <property type="protein sequence ID" value="XP_781173"/>
    <property type="gene ID" value="LOC575694"/>
</dbReference>
<dbReference type="GO" id="GO:0005634">
    <property type="term" value="C:nucleus"/>
    <property type="evidence" value="ECO:0000318"/>
    <property type="project" value="GO_Central"/>
</dbReference>
<dbReference type="FunCoup" id="A0A7M7R9X7">
    <property type="interactions" value="261"/>
</dbReference>
<evidence type="ECO:0000313" key="10">
    <source>
        <dbReference type="Proteomes" id="UP000007110"/>
    </source>
</evidence>
<keyword evidence="3" id="KW-0413">Isomerase</keyword>
<comment type="similarity">
    <text evidence="1">Belongs to the pseudouridine synthase TruD family.</text>
</comment>
<dbReference type="Gene3D" id="3.30.2350.20">
    <property type="entry name" value="TruD, catalytic domain"/>
    <property type="match status" value="2"/>
</dbReference>
<dbReference type="OMA" id="PAMKTRE"/>
<keyword evidence="10" id="KW-1185">Reference proteome</keyword>
<dbReference type="InterPro" id="IPR056961">
    <property type="entry name" value="R3H_PUS7L"/>
</dbReference>
<dbReference type="OrthoDB" id="447290at2759"/>